<keyword evidence="4" id="KW-0804">Transcription</keyword>
<dbReference type="EMBL" id="BARS01002794">
    <property type="protein sequence ID" value="GAF72905.1"/>
    <property type="molecule type" value="Genomic_DNA"/>
</dbReference>
<keyword evidence="2" id="KW-0805">Transcription regulation</keyword>
<dbReference type="SMART" id="SM00422">
    <property type="entry name" value="HTH_MERR"/>
    <property type="match status" value="1"/>
</dbReference>
<dbReference type="InterPro" id="IPR009061">
    <property type="entry name" value="DNA-bd_dom_put_sf"/>
</dbReference>
<keyword evidence="1" id="KW-0678">Repressor</keyword>
<gene>
    <name evidence="6" type="ORF">S01H1_05359</name>
</gene>
<dbReference type="GO" id="GO:0003677">
    <property type="term" value="F:DNA binding"/>
    <property type="evidence" value="ECO:0007669"/>
    <property type="project" value="UniProtKB-KW"/>
</dbReference>
<dbReference type="InterPro" id="IPR047057">
    <property type="entry name" value="MerR_fam"/>
</dbReference>
<accession>X0TA04</accession>
<comment type="caution">
    <text evidence="6">The sequence shown here is derived from an EMBL/GenBank/DDBJ whole genome shotgun (WGS) entry which is preliminary data.</text>
</comment>
<dbReference type="Pfam" id="PF13411">
    <property type="entry name" value="MerR_1"/>
    <property type="match status" value="1"/>
</dbReference>
<proteinExistence type="predicted"/>
<dbReference type="PROSITE" id="PS50937">
    <property type="entry name" value="HTH_MERR_2"/>
    <property type="match status" value="1"/>
</dbReference>
<feature type="domain" description="HTH merR-type" evidence="5">
    <location>
        <begin position="10"/>
        <end position="82"/>
    </location>
</feature>
<evidence type="ECO:0000313" key="6">
    <source>
        <dbReference type="EMBL" id="GAF72905.1"/>
    </source>
</evidence>
<reference evidence="6" key="1">
    <citation type="journal article" date="2014" name="Front. Microbiol.">
        <title>High frequency of phylogenetically diverse reductive dehalogenase-homologous genes in deep subseafloor sedimentary metagenomes.</title>
        <authorList>
            <person name="Kawai M."/>
            <person name="Futagami T."/>
            <person name="Toyoda A."/>
            <person name="Takaki Y."/>
            <person name="Nishi S."/>
            <person name="Hori S."/>
            <person name="Arai W."/>
            <person name="Tsubouchi T."/>
            <person name="Morono Y."/>
            <person name="Uchiyama I."/>
            <person name="Ito T."/>
            <person name="Fujiyama A."/>
            <person name="Inagaki F."/>
            <person name="Takami H."/>
        </authorList>
    </citation>
    <scope>NUCLEOTIDE SEQUENCE</scope>
    <source>
        <strain evidence="6">Expedition CK06-06</strain>
    </source>
</reference>
<dbReference type="PANTHER" id="PTHR30204:SF69">
    <property type="entry name" value="MERR-FAMILY TRANSCRIPTIONAL REGULATOR"/>
    <property type="match status" value="1"/>
</dbReference>
<dbReference type="InterPro" id="IPR000551">
    <property type="entry name" value="MerR-type_HTH_dom"/>
</dbReference>
<dbReference type="SUPFAM" id="SSF46955">
    <property type="entry name" value="Putative DNA-binding domain"/>
    <property type="match status" value="1"/>
</dbReference>
<evidence type="ECO:0000256" key="1">
    <source>
        <dbReference type="ARBA" id="ARBA00022491"/>
    </source>
</evidence>
<evidence type="ECO:0000256" key="4">
    <source>
        <dbReference type="ARBA" id="ARBA00023163"/>
    </source>
</evidence>
<evidence type="ECO:0000259" key="5">
    <source>
        <dbReference type="PROSITE" id="PS50937"/>
    </source>
</evidence>
<evidence type="ECO:0000256" key="2">
    <source>
        <dbReference type="ARBA" id="ARBA00023015"/>
    </source>
</evidence>
<sequence length="160" mass="18496">MKKPSWKSKGFTTKEVQNLTGVSARKLRWWDKQDLVKPSHSPERKHSQTRLYTLQDIICVLVVRNLREKGLSLQRIKKSVERIQATGIVNPLAKLRVACLAQTVIFRTERDYIEPISGQEVIKNVLDEIRPHLKDLRALTSTINSVKIANQHYKKKVIAF</sequence>
<organism evidence="6">
    <name type="scientific">marine sediment metagenome</name>
    <dbReference type="NCBI Taxonomy" id="412755"/>
    <lineage>
        <taxon>unclassified sequences</taxon>
        <taxon>metagenomes</taxon>
        <taxon>ecological metagenomes</taxon>
    </lineage>
</organism>
<dbReference type="Gene3D" id="1.10.1660.10">
    <property type="match status" value="1"/>
</dbReference>
<dbReference type="PANTHER" id="PTHR30204">
    <property type="entry name" value="REDOX-CYCLING DRUG-SENSING TRANSCRIPTIONAL ACTIVATOR SOXR"/>
    <property type="match status" value="1"/>
</dbReference>
<evidence type="ECO:0000256" key="3">
    <source>
        <dbReference type="ARBA" id="ARBA00023125"/>
    </source>
</evidence>
<name>X0TA04_9ZZZZ</name>
<dbReference type="AlphaFoldDB" id="X0TA04"/>
<dbReference type="GO" id="GO:0003700">
    <property type="term" value="F:DNA-binding transcription factor activity"/>
    <property type="evidence" value="ECO:0007669"/>
    <property type="project" value="InterPro"/>
</dbReference>
<keyword evidence="3" id="KW-0238">DNA-binding</keyword>
<protein>
    <recommendedName>
        <fullName evidence="5">HTH merR-type domain-containing protein</fullName>
    </recommendedName>
</protein>